<evidence type="ECO:0000313" key="2">
    <source>
        <dbReference type="EMBL" id="KOS18094.1"/>
    </source>
</evidence>
<comment type="caution">
    <text evidence="2">The sequence shown here is derived from an EMBL/GenBank/DDBJ whole genome shotgun (WGS) entry which is preliminary data.</text>
</comment>
<protein>
    <submittedName>
        <fullName evidence="2">Uncharacterized protein</fullName>
    </submittedName>
</protein>
<reference evidence="2 3" key="1">
    <citation type="submission" date="2015-07" db="EMBL/GenBank/DDBJ databases">
        <title>The genome of the fungus Escovopsis weberi, a specialized disease agent of ant agriculture.</title>
        <authorList>
            <person name="de Man T.J."/>
            <person name="Stajich J.E."/>
            <person name="Kubicek C.P."/>
            <person name="Chenthamara K."/>
            <person name="Atanasova L."/>
            <person name="Druzhinina I.S."/>
            <person name="Birnbaum S."/>
            <person name="Barribeau S.M."/>
            <person name="Teiling C."/>
            <person name="Suen G."/>
            <person name="Currie C."/>
            <person name="Gerardo N.M."/>
        </authorList>
    </citation>
    <scope>NUCLEOTIDE SEQUENCE [LARGE SCALE GENOMIC DNA]</scope>
</reference>
<name>A0A0M8N0K1_ESCWE</name>
<feature type="chain" id="PRO_5005818843" evidence="1">
    <location>
        <begin position="20"/>
        <end position="199"/>
    </location>
</feature>
<dbReference type="EMBL" id="LGSR01000022">
    <property type="protein sequence ID" value="KOS18094.1"/>
    <property type="molecule type" value="Genomic_DNA"/>
</dbReference>
<gene>
    <name evidence="2" type="ORF">ESCO_003258</name>
</gene>
<proteinExistence type="predicted"/>
<feature type="signal peptide" evidence="1">
    <location>
        <begin position="1"/>
        <end position="19"/>
    </location>
</feature>
<organism evidence="2 3">
    <name type="scientific">Escovopsis weberi</name>
    <dbReference type="NCBI Taxonomy" id="150374"/>
    <lineage>
        <taxon>Eukaryota</taxon>
        <taxon>Fungi</taxon>
        <taxon>Dikarya</taxon>
        <taxon>Ascomycota</taxon>
        <taxon>Pezizomycotina</taxon>
        <taxon>Sordariomycetes</taxon>
        <taxon>Hypocreomycetidae</taxon>
        <taxon>Hypocreales</taxon>
        <taxon>Hypocreaceae</taxon>
        <taxon>Escovopsis</taxon>
    </lineage>
</organism>
<sequence length="199" mass="20687">MVSSTLKALLVAFATLSSAAPLANETLNARELVLMGGADCCTWEGCAHCEYGPCVLTKSTAEGTCPFKSGTLPAPIPAGEKCCMGAGCQPCHWGLCVLTAVLIGHEGYCPWPDSNSDSGILDPGAACLIGDKCRFGECARLPGKPGGRCPSEGDLKPFLGQGESCCVRASCAPCAPPYYCEMLARPNVHNYPPGTCMFN</sequence>
<keyword evidence="3" id="KW-1185">Reference proteome</keyword>
<evidence type="ECO:0000313" key="3">
    <source>
        <dbReference type="Proteomes" id="UP000053831"/>
    </source>
</evidence>
<evidence type="ECO:0000256" key="1">
    <source>
        <dbReference type="SAM" id="SignalP"/>
    </source>
</evidence>
<accession>A0A0M8N0K1</accession>
<dbReference type="Proteomes" id="UP000053831">
    <property type="component" value="Unassembled WGS sequence"/>
</dbReference>
<dbReference type="AlphaFoldDB" id="A0A0M8N0K1"/>
<keyword evidence="1" id="KW-0732">Signal</keyword>